<protein>
    <submittedName>
        <fullName evidence="3">Amidohydrolase</fullName>
    </submittedName>
</protein>
<dbReference type="InterPro" id="IPR002933">
    <property type="entry name" value="Peptidase_M20"/>
</dbReference>
<feature type="binding site" evidence="1">
    <location>
        <position position="102"/>
    </location>
    <ligand>
        <name>Mn(2+)</name>
        <dbReference type="ChEBI" id="CHEBI:29035"/>
        <label>2</label>
    </ligand>
</feature>
<dbReference type="KEGG" id="cfer:D4Z93_06430"/>
<dbReference type="Gene3D" id="3.40.630.10">
    <property type="entry name" value="Zn peptidases"/>
    <property type="match status" value="1"/>
</dbReference>
<dbReference type="EMBL" id="CP032416">
    <property type="protein sequence ID" value="AYD40174.1"/>
    <property type="molecule type" value="Genomic_DNA"/>
</dbReference>
<dbReference type="InterPro" id="IPR017439">
    <property type="entry name" value="Amidohydrolase"/>
</dbReference>
<keyword evidence="4" id="KW-1185">Reference proteome</keyword>
<reference evidence="3 4" key="1">
    <citation type="journal article" date="2019" name="Int. J. Syst. Evol. Microbiol.">
        <title>Clostridium fermenticellae sp. nov., isolated from the mud in a fermentation cellar for the production of the Chinese liquor, baijiu.</title>
        <authorList>
            <person name="Xu P.X."/>
            <person name="Chai L.J."/>
            <person name="Qiu T."/>
            <person name="Zhang X.J."/>
            <person name="Lu Z.M."/>
            <person name="Xiao C."/>
            <person name="Wang S.T."/>
            <person name="Shen C.H."/>
            <person name="Shi J.S."/>
            <person name="Xu Z.H."/>
        </authorList>
    </citation>
    <scope>NUCLEOTIDE SEQUENCE [LARGE SCALE GENOMIC DNA]</scope>
    <source>
        <strain evidence="3 4">JN500901</strain>
    </source>
</reference>
<feature type="binding site" evidence="1">
    <location>
        <position position="363"/>
    </location>
    <ligand>
        <name>Mn(2+)</name>
        <dbReference type="ChEBI" id="CHEBI:29035"/>
        <label>2</label>
    </ligand>
</feature>
<accession>A0A386H3E1</accession>
<dbReference type="PIRSF" id="PIRSF005962">
    <property type="entry name" value="Pept_M20D_amidohydro"/>
    <property type="match status" value="1"/>
</dbReference>
<dbReference type="GO" id="GO:0046872">
    <property type="term" value="F:metal ion binding"/>
    <property type="evidence" value="ECO:0007669"/>
    <property type="project" value="UniProtKB-KW"/>
</dbReference>
<dbReference type="SUPFAM" id="SSF53187">
    <property type="entry name" value="Zn-dependent exopeptidases"/>
    <property type="match status" value="1"/>
</dbReference>
<proteinExistence type="predicted"/>
<dbReference type="RefSeq" id="WP_119971485.1">
    <property type="nucleotide sequence ID" value="NZ_CP032416.1"/>
</dbReference>
<dbReference type="InterPro" id="IPR011650">
    <property type="entry name" value="Peptidase_M20_dimer"/>
</dbReference>
<dbReference type="Proteomes" id="UP000266301">
    <property type="component" value="Chromosome"/>
</dbReference>
<feature type="binding site" evidence="1">
    <location>
        <position position="138"/>
    </location>
    <ligand>
        <name>Mn(2+)</name>
        <dbReference type="ChEBI" id="CHEBI:29035"/>
        <label>2</label>
    </ligand>
</feature>
<organism evidence="3 4">
    <name type="scientific">Clostridium fermenticellae</name>
    <dbReference type="NCBI Taxonomy" id="2068654"/>
    <lineage>
        <taxon>Bacteria</taxon>
        <taxon>Bacillati</taxon>
        <taxon>Bacillota</taxon>
        <taxon>Clostridia</taxon>
        <taxon>Eubacteriales</taxon>
        <taxon>Clostridiaceae</taxon>
        <taxon>Clostridium</taxon>
    </lineage>
</organism>
<evidence type="ECO:0000313" key="4">
    <source>
        <dbReference type="Proteomes" id="UP000266301"/>
    </source>
</evidence>
<name>A0A386H3E1_9CLOT</name>
<dbReference type="AlphaFoldDB" id="A0A386H3E1"/>
<evidence type="ECO:0000259" key="2">
    <source>
        <dbReference type="Pfam" id="PF07687"/>
    </source>
</evidence>
<keyword evidence="1" id="KW-0479">Metal-binding</keyword>
<dbReference type="NCBIfam" id="TIGR01891">
    <property type="entry name" value="amidohydrolases"/>
    <property type="match status" value="1"/>
</dbReference>
<dbReference type="PANTHER" id="PTHR11014">
    <property type="entry name" value="PEPTIDASE M20 FAMILY MEMBER"/>
    <property type="match status" value="1"/>
</dbReference>
<dbReference type="GO" id="GO:0016787">
    <property type="term" value="F:hydrolase activity"/>
    <property type="evidence" value="ECO:0007669"/>
    <property type="project" value="UniProtKB-KW"/>
</dbReference>
<dbReference type="OrthoDB" id="9776731at2"/>
<dbReference type="Pfam" id="PF07687">
    <property type="entry name" value="M20_dimer"/>
    <property type="match status" value="1"/>
</dbReference>
<sequence length="390" mass="42729">MNVNILEKAKEIQDYVVGLRRDFHRHPEPSFKEYRTSRKVKEELSKMGIKVESIGETGVIGILEGSAKGKVIALRADMDALSITEKTGLSFSSENPGFMHACGHDCHTAMLLGAAKILSEMKDNLEGIVKFIFQPAEEVASGAKKIIEEGALRNPDVDFIFGMHIWADTPIGKVILQEGPLMASGDIWNLEIKGKSSHGSAPWQGIDSIVCAASVINGMQTVVSRVNDVRSPIVINIGTIKGGDRFNVTPGSAKMEGMNRAFSSYCRKNMPIWIEKVIKNICAAYGCDYEFNYNFICGVTINDEKAAKFTKKSVAKIVGEDGFIATEKIMGSEDFSEYLESVPGALMLLGGRNESKDCCYSHHSNYFKVDEDALPIGVAAYVQVSIDYLS</sequence>
<dbReference type="PANTHER" id="PTHR11014:SF63">
    <property type="entry name" value="METALLOPEPTIDASE, PUTATIVE (AFU_ORTHOLOGUE AFUA_6G09600)-RELATED"/>
    <property type="match status" value="1"/>
</dbReference>
<dbReference type="Pfam" id="PF01546">
    <property type="entry name" value="Peptidase_M20"/>
    <property type="match status" value="1"/>
</dbReference>
<keyword evidence="3" id="KW-0378">Hydrolase</keyword>
<feature type="binding site" evidence="1">
    <location>
        <position position="104"/>
    </location>
    <ligand>
        <name>Mn(2+)</name>
        <dbReference type="ChEBI" id="CHEBI:29035"/>
        <label>2</label>
    </ligand>
</feature>
<feature type="domain" description="Peptidase M20 dimerisation" evidence="2">
    <location>
        <begin position="188"/>
        <end position="256"/>
    </location>
</feature>
<dbReference type="Gene3D" id="3.30.70.360">
    <property type="match status" value="1"/>
</dbReference>
<dbReference type="SUPFAM" id="SSF55031">
    <property type="entry name" value="Bacterial exopeptidase dimerisation domain"/>
    <property type="match status" value="1"/>
</dbReference>
<gene>
    <name evidence="3" type="ORF">D4Z93_06430</name>
</gene>
<keyword evidence="1" id="KW-0464">Manganese</keyword>
<feature type="binding site" evidence="1">
    <location>
        <position position="164"/>
    </location>
    <ligand>
        <name>Mn(2+)</name>
        <dbReference type="ChEBI" id="CHEBI:29035"/>
        <label>2</label>
    </ligand>
</feature>
<evidence type="ECO:0000313" key="3">
    <source>
        <dbReference type="EMBL" id="AYD40174.1"/>
    </source>
</evidence>
<evidence type="ECO:0000256" key="1">
    <source>
        <dbReference type="PIRSR" id="PIRSR005962-1"/>
    </source>
</evidence>
<dbReference type="InterPro" id="IPR036264">
    <property type="entry name" value="Bact_exopeptidase_dim_dom"/>
</dbReference>
<comment type="cofactor">
    <cofactor evidence="1">
        <name>Mn(2+)</name>
        <dbReference type="ChEBI" id="CHEBI:29035"/>
    </cofactor>
    <text evidence="1">The Mn(2+) ion enhances activity.</text>
</comment>